<keyword evidence="7 10" id="KW-0472">Membrane</keyword>
<dbReference type="PANTHER" id="PTHR30309">
    <property type="entry name" value="INNER MEMBRANE PROTEIN YGIH"/>
    <property type="match status" value="1"/>
</dbReference>
<gene>
    <name evidence="10" type="primary">plsY</name>
    <name evidence="13" type="ORF">BECKSD772D_GA0070982_101124</name>
    <name evidence="12" type="ORF">BECKSD772E_GA0070983_101027</name>
    <name evidence="11" type="ORF">BECKSD772F_GA0070984_101030</name>
</gene>
<keyword evidence="3 10" id="KW-0808">Transferase</keyword>
<feature type="transmembrane region" description="Helical" evidence="10">
    <location>
        <begin position="157"/>
        <end position="181"/>
    </location>
</feature>
<keyword evidence="8 10" id="KW-0594">Phospholipid biosynthesis</keyword>
<dbReference type="EC" id="2.3.1.275" evidence="10"/>
<proteinExistence type="inferred from homology"/>
<feature type="transmembrane region" description="Helical" evidence="10">
    <location>
        <begin position="6"/>
        <end position="32"/>
    </location>
</feature>
<evidence type="ECO:0000256" key="5">
    <source>
        <dbReference type="ARBA" id="ARBA00022989"/>
    </source>
</evidence>
<dbReference type="Pfam" id="PF02660">
    <property type="entry name" value="G3P_acyltransf"/>
    <property type="match status" value="1"/>
</dbReference>
<evidence type="ECO:0000256" key="6">
    <source>
        <dbReference type="ARBA" id="ARBA00023098"/>
    </source>
</evidence>
<keyword evidence="6 10" id="KW-0443">Lipid metabolism</keyword>
<dbReference type="SMART" id="SM01207">
    <property type="entry name" value="G3P_acyltransf"/>
    <property type="match status" value="1"/>
</dbReference>
<comment type="subunit">
    <text evidence="10">Probably interacts with PlsX.</text>
</comment>
<evidence type="ECO:0000256" key="3">
    <source>
        <dbReference type="ARBA" id="ARBA00022679"/>
    </source>
</evidence>
<evidence type="ECO:0000256" key="7">
    <source>
        <dbReference type="ARBA" id="ARBA00023136"/>
    </source>
</evidence>
<comment type="catalytic activity">
    <reaction evidence="10">
        <text>an acyl phosphate + sn-glycerol 3-phosphate = a 1-acyl-sn-glycero-3-phosphate + phosphate</text>
        <dbReference type="Rhea" id="RHEA:34075"/>
        <dbReference type="ChEBI" id="CHEBI:43474"/>
        <dbReference type="ChEBI" id="CHEBI:57597"/>
        <dbReference type="ChEBI" id="CHEBI:57970"/>
        <dbReference type="ChEBI" id="CHEBI:59918"/>
        <dbReference type="EC" id="2.3.1.275"/>
    </reaction>
</comment>
<sequence>MAISTMPIIILTVIAAYLIGSISSAVVVSYLMGFTDPRTSGSGNPGATNVLRLAGKKAAVVTLLGDILKGFVPVLAVRLSVDSSWIVAAVSLAAFLGHIFPVLFRFQGGKGVATALGVIAAITWPTALVALATWLLAAMISRYSSLSALITAFLAPIYVGYITSDFVYTGTIGLISLLIIWRHRSNIQNLIAGTETKIQ</sequence>
<dbReference type="EMBL" id="CAADFR010000010">
    <property type="protein sequence ID" value="VFK37105.1"/>
    <property type="molecule type" value="Genomic_DNA"/>
</dbReference>
<feature type="transmembrane region" description="Helical" evidence="10">
    <location>
        <begin position="116"/>
        <end position="137"/>
    </location>
</feature>
<evidence type="ECO:0000256" key="10">
    <source>
        <dbReference type="HAMAP-Rule" id="MF_01043"/>
    </source>
</evidence>
<evidence type="ECO:0000256" key="2">
    <source>
        <dbReference type="ARBA" id="ARBA00022516"/>
    </source>
</evidence>
<keyword evidence="1 10" id="KW-1003">Cell membrane</keyword>
<comment type="function">
    <text evidence="10">Catalyzes the transfer of an acyl group from acyl-phosphate (acyl-PO(4)) to glycerol-3-phosphate (G3P) to form lysophosphatidic acid (LPA). This enzyme utilizes acyl-phosphate as fatty acyl donor, but not acyl-CoA or acyl-ACP.</text>
</comment>
<protein>
    <recommendedName>
        <fullName evidence="10">Glycerol-3-phosphate acyltransferase</fullName>
    </recommendedName>
    <alternativeName>
        <fullName evidence="10">Acyl-PO4 G3P acyltransferase</fullName>
    </alternativeName>
    <alternativeName>
        <fullName evidence="10">Acyl-phosphate--glycerol-3-phosphate acyltransferase</fullName>
    </alternativeName>
    <alternativeName>
        <fullName evidence="10">G3P acyltransferase</fullName>
        <shortName evidence="10">GPAT</shortName>
        <ecNumber evidence="10">2.3.1.275</ecNumber>
    </alternativeName>
    <alternativeName>
        <fullName evidence="10">Lysophosphatidic acid synthase</fullName>
        <shortName evidence="10">LPA synthase</shortName>
    </alternativeName>
</protein>
<name>A0A450Y6E0_9GAMM</name>
<dbReference type="GO" id="GO:0043772">
    <property type="term" value="F:acyl-phosphate glycerol-3-phosphate acyltransferase activity"/>
    <property type="evidence" value="ECO:0007669"/>
    <property type="project" value="UniProtKB-UniRule"/>
</dbReference>
<evidence type="ECO:0000256" key="4">
    <source>
        <dbReference type="ARBA" id="ARBA00022692"/>
    </source>
</evidence>
<comment type="subcellular location">
    <subcellularLocation>
        <location evidence="10">Cell membrane</location>
        <topology evidence="10">Multi-pass membrane protein</topology>
    </subcellularLocation>
</comment>
<comment type="pathway">
    <text evidence="10">Lipid metabolism; phospholipid metabolism.</text>
</comment>
<keyword evidence="2 10" id="KW-0444">Lipid biosynthesis</keyword>
<dbReference type="GO" id="GO:0005886">
    <property type="term" value="C:plasma membrane"/>
    <property type="evidence" value="ECO:0007669"/>
    <property type="project" value="UniProtKB-SubCell"/>
</dbReference>
<keyword evidence="9 10" id="KW-1208">Phospholipid metabolism</keyword>
<dbReference type="UniPathway" id="UPA00085"/>
<keyword evidence="11" id="KW-0012">Acyltransferase</keyword>
<dbReference type="EMBL" id="CAADFU010000010">
    <property type="protein sequence ID" value="VFK41185.1"/>
    <property type="molecule type" value="Genomic_DNA"/>
</dbReference>
<dbReference type="PANTHER" id="PTHR30309:SF0">
    <property type="entry name" value="GLYCEROL-3-PHOSPHATE ACYLTRANSFERASE-RELATED"/>
    <property type="match status" value="1"/>
</dbReference>
<evidence type="ECO:0000313" key="12">
    <source>
        <dbReference type="EMBL" id="VFK41185.1"/>
    </source>
</evidence>
<dbReference type="EMBL" id="CAADHB010000011">
    <property type="protein sequence ID" value="VFK78293.1"/>
    <property type="molecule type" value="Genomic_DNA"/>
</dbReference>
<dbReference type="HAMAP" id="MF_01043">
    <property type="entry name" value="PlsY"/>
    <property type="match status" value="1"/>
</dbReference>
<organism evidence="11">
    <name type="scientific">Candidatus Kentrum sp. SD</name>
    <dbReference type="NCBI Taxonomy" id="2126332"/>
    <lineage>
        <taxon>Bacteria</taxon>
        <taxon>Pseudomonadati</taxon>
        <taxon>Pseudomonadota</taxon>
        <taxon>Gammaproteobacteria</taxon>
        <taxon>Candidatus Kentrum</taxon>
    </lineage>
</organism>
<evidence type="ECO:0000256" key="9">
    <source>
        <dbReference type="ARBA" id="ARBA00023264"/>
    </source>
</evidence>
<comment type="similarity">
    <text evidence="10">Belongs to the PlsY family.</text>
</comment>
<feature type="transmembrane region" description="Helical" evidence="10">
    <location>
        <begin position="85"/>
        <end position="104"/>
    </location>
</feature>
<evidence type="ECO:0000256" key="1">
    <source>
        <dbReference type="ARBA" id="ARBA00022475"/>
    </source>
</evidence>
<accession>A0A450Y6E0</accession>
<dbReference type="GO" id="GO:0008654">
    <property type="term" value="P:phospholipid biosynthetic process"/>
    <property type="evidence" value="ECO:0007669"/>
    <property type="project" value="UniProtKB-UniRule"/>
</dbReference>
<keyword evidence="4 10" id="KW-0812">Transmembrane</keyword>
<dbReference type="NCBIfam" id="TIGR00023">
    <property type="entry name" value="glycerol-3-phosphate 1-O-acyltransferase PlsY"/>
    <property type="match status" value="1"/>
</dbReference>
<evidence type="ECO:0000256" key="8">
    <source>
        <dbReference type="ARBA" id="ARBA00023209"/>
    </source>
</evidence>
<keyword evidence="5 10" id="KW-1133">Transmembrane helix</keyword>
<dbReference type="AlphaFoldDB" id="A0A450Y6E0"/>
<dbReference type="InterPro" id="IPR003811">
    <property type="entry name" value="G3P_acylTferase_PlsY"/>
</dbReference>
<evidence type="ECO:0000313" key="11">
    <source>
        <dbReference type="EMBL" id="VFK37105.1"/>
    </source>
</evidence>
<reference evidence="11" key="1">
    <citation type="submission" date="2019-02" db="EMBL/GenBank/DDBJ databases">
        <authorList>
            <person name="Gruber-Vodicka R. H."/>
            <person name="Seah K. B. B."/>
        </authorList>
    </citation>
    <scope>NUCLEOTIDE SEQUENCE</scope>
    <source>
        <strain evidence="13">BECK_S127</strain>
        <strain evidence="12">BECK_S1320</strain>
        <strain evidence="11">BECK_S1321</strain>
    </source>
</reference>
<evidence type="ECO:0000313" key="13">
    <source>
        <dbReference type="EMBL" id="VFK78293.1"/>
    </source>
</evidence>